<gene>
    <name evidence="1" type="ORF">PoB_002517200</name>
</gene>
<proteinExistence type="predicted"/>
<sequence length="95" mass="10414">MIPNFSICSSSSHNVCLIEQGTRYGLCCIGVEEVNSMRFSSTVVEPGRSVKIDQKQCTSFSYAYRCSVDSLSSSFTSFTVSLLPHLPTSRNTSKS</sequence>
<evidence type="ECO:0000313" key="1">
    <source>
        <dbReference type="EMBL" id="GFN98666.1"/>
    </source>
</evidence>
<accession>A0AAV3ZVG3</accession>
<dbReference type="AlphaFoldDB" id="A0AAV3ZVG3"/>
<dbReference type="EMBL" id="BLXT01002861">
    <property type="protein sequence ID" value="GFN98666.1"/>
    <property type="molecule type" value="Genomic_DNA"/>
</dbReference>
<dbReference type="Proteomes" id="UP000735302">
    <property type="component" value="Unassembled WGS sequence"/>
</dbReference>
<organism evidence="1 2">
    <name type="scientific">Plakobranchus ocellatus</name>
    <dbReference type="NCBI Taxonomy" id="259542"/>
    <lineage>
        <taxon>Eukaryota</taxon>
        <taxon>Metazoa</taxon>
        <taxon>Spiralia</taxon>
        <taxon>Lophotrochozoa</taxon>
        <taxon>Mollusca</taxon>
        <taxon>Gastropoda</taxon>
        <taxon>Heterobranchia</taxon>
        <taxon>Euthyneura</taxon>
        <taxon>Panpulmonata</taxon>
        <taxon>Sacoglossa</taxon>
        <taxon>Placobranchoidea</taxon>
        <taxon>Plakobranchidae</taxon>
        <taxon>Plakobranchus</taxon>
    </lineage>
</organism>
<evidence type="ECO:0000313" key="2">
    <source>
        <dbReference type="Proteomes" id="UP000735302"/>
    </source>
</evidence>
<reference evidence="1 2" key="1">
    <citation type="journal article" date="2021" name="Elife">
        <title>Chloroplast acquisition without the gene transfer in kleptoplastic sea slugs, Plakobranchus ocellatus.</title>
        <authorList>
            <person name="Maeda T."/>
            <person name="Takahashi S."/>
            <person name="Yoshida T."/>
            <person name="Shimamura S."/>
            <person name="Takaki Y."/>
            <person name="Nagai Y."/>
            <person name="Toyoda A."/>
            <person name="Suzuki Y."/>
            <person name="Arimoto A."/>
            <person name="Ishii H."/>
            <person name="Satoh N."/>
            <person name="Nishiyama T."/>
            <person name="Hasebe M."/>
            <person name="Maruyama T."/>
            <person name="Minagawa J."/>
            <person name="Obokata J."/>
            <person name="Shigenobu S."/>
        </authorList>
    </citation>
    <scope>NUCLEOTIDE SEQUENCE [LARGE SCALE GENOMIC DNA]</scope>
</reference>
<keyword evidence="2" id="KW-1185">Reference proteome</keyword>
<protein>
    <submittedName>
        <fullName evidence="1">Uncharacterized protein</fullName>
    </submittedName>
</protein>
<name>A0AAV3ZVG3_9GAST</name>
<comment type="caution">
    <text evidence="1">The sequence shown here is derived from an EMBL/GenBank/DDBJ whole genome shotgun (WGS) entry which is preliminary data.</text>
</comment>